<reference evidence="2" key="2">
    <citation type="submission" date="2020-07" db="EMBL/GenBank/DDBJ databases">
        <authorList>
            <person name="Vera ALvarez R."/>
            <person name="Arias-Moreno D.M."/>
            <person name="Jimenez-Jacinto V."/>
            <person name="Jimenez-Bremont J.F."/>
            <person name="Swaminathan K."/>
            <person name="Moose S.P."/>
            <person name="Guerrero-Gonzalez M.L."/>
            <person name="Marino-Ramirez L."/>
            <person name="Landsman D."/>
            <person name="Rodriguez-Kessler M."/>
            <person name="Delgado-Sanchez P."/>
        </authorList>
    </citation>
    <scope>NUCLEOTIDE SEQUENCE</scope>
    <source>
        <tissue evidence="2">Cladode</tissue>
    </source>
</reference>
<accession>A0A7C9AS75</accession>
<evidence type="ECO:0000313" key="2">
    <source>
        <dbReference type="EMBL" id="MBA4675492.1"/>
    </source>
</evidence>
<dbReference type="AlphaFoldDB" id="A0A7C9AS75"/>
<organism evidence="2">
    <name type="scientific">Opuntia streptacantha</name>
    <name type="common">Prickly pear cactus</name>
    <name type="synonym">Opuntia cardona</name>
    <dbReference type="NCBI Taxonomy" id="393608"/>
    <lineage>
        <taxon>Eukaryota</taxon>
        <taxon>Viridiplantae</taxon>
        <taxon>Streptophyta</taxon>
        <taxon>Embryophyta</taxon>
        <taxon>Tracheophyta</taxon>
        <taxon>Spermatophyta</taxon>
        <taxon>Magnoliopsida</taxon>
        <taxon>eudicotyledons</taxon>
        <taxon>Gunneridae</taxon>
        <taxon>Pentapetalae</taxon>
        <taxon>Caryophyllales</taxon>
        <taxon>Cactineae</taxon>
        <taxon>Cactaceae</taxon>
        <taxon>Opuntioideae</taxon>
        <taxon>Opuntia</taxon>
    </lineage>
</organism>
<proteinExistence type="predicted"/>
<feature type="region of interest" description="Disordered" evidence="1">
    <location>
        <begin position="81"/>
        <end position="104"/>
    </location>
</feature>
<protein>
    <submittedName>
        <fullName evidence="2">Uncharacterized protein</fullName>
    </submittedName>
</protein>
<reference evidence="2" key="1">
    <citation type="journal article" date="2013" name="J. Plant Res.">
        <title>Effect of fungi and light on seed germination of three Opuntia species from semiarid lands of central Mexico.</title>
        <authorList>
            <person name="Delgado-Sanchez P."/>
            <person name="Jimenez-Bremont J.F."/>
            <person name="Guerrero-Gonzalez Mde L."/>
            <person name="Flores J."/>
        </authorList>
    </citation>
    <scope>NUCLEOTIDE SEQUENCE</scope>
    <source>
        <tissue evidence="2">Cladode</tissue>
    </source>
</reference>
<dbReference type="EMBL" id="GISG01267400">
    <property type="protein sequence ID" value="MBA4675492.1"/>
    <property type="molecule type" value="Transcribed_RNA"/>
</dbReference>
<evidence type="ECO:0000256" key="1">
    <source>
        <dbReference type="SAM" id="MobiDB-lite"/>
    </source>
</evidence>
<sequence>MTVSTTEGSAYVMNPKPLGRPVCRSFIITLSITSPYFSKYLVNVSNVVSLAKPPMKILPGLAPSTSETPDFFGTMTELKRSNHDDGSCGRRCSGSQTRVRKIRA</sequence>
<name>A0A7C9AS75_OPUST</name>